<evidence type="ECO:0000256" key="1">
    <source>
        <dbReference type="PROSITE-ProRule" id="PRU00339"/>
    </source>
</evidence>
<dbReference type="InterPro" id="IPR013325">
    <property type="entry name" value="RNA_pol_sigma_r2"/>
</dbReference>
<dbReference type="SUPFAM" id="SSF88946">
    <property type="entry name" value="Sigma2 domain of RNA polymerase sigma factors"/>
    <property type="match status" value="1"/>
</dbReference>
<evidence type="ECO:0000313" key="6">
    <source>
        <dbReference type="Proteomes" id="UP000033633"/>
    </source>
</evidence>
<feature type="domain" description="RNA polymerase sigma factor 70 region 4 type 2" evidence="3">
    <location>
        <begin position="126"/>
        <end position="176"/>
    </location>
</feature>
<dbReference type="InterPro" id="IPR019734">
    <property type="entry name" value="TPR_rpt"/>
</dbReference>
<dbReference type="AlphaFoldDB" id="A0A0F5VF38"/>
<keyword evidence="6" id="KW-1185">Reference proteome</keyword>
<dbReference type="PANTHER" id="PTHR47756">
    <property type="entry name" value="BLL6612 PROTEIN-RELATED"/>
    <property type="match status" value="1"/>
</dbReference>
<feature type="domain" description="RNA polymerase sigma-70 region 2" evidence="2">
    <location>
        <begin position="17"/>
        <end position="84"/>
    </location>
</feature>
<name>A0A0F5VF38_9GAMM</name>
<gene>
    <name evidence="5" type="ORF">KY46_06485</name>
</gene>
<dbReference type="Pfam" id="PF08281">
    <property type="entry name" value="Sigma70_r4_2"/>
    <property type="match status" value="1"/>
</dbReference>
<dbReference type="RefSeq" id="WP_046219811.1">
    <property type="nucleotide sequence ID" value="NZ_JWYV01000003.1"/>
</dbReference>
<dbReference type="PATRIC" id="fig|265726.11.peg.3205"/>
<dbReference type="PROSITE" id="PS50005">
    <property type="entry name" value="TPR"/>
    <property type="match status" value="1"/>
</dbReference>
<dbReference type="Proteomes" id="UP000033633">
    <property type="component" value="Unassembled WGS sequence"/>
</dbReference>
<dbReference type="GO" id="GO:0016987">
    <property type="term" value="F:sigma factor activity"/>
    <property type="evidence" value="ECO:0007669"/>
    <property type="project" value="InterPro"/>
</dbReference>
<dbReference type="PANTHER" id="PTHR47756:SF2">
    <property type="entry name" value="BLL6612 PROTEIN"/>
    <property type="match status" value="1"/>
</dbReference>
<proteinExistence type="predicted"/>
<dbReference type="Gene3D" id="1.10.10.10">
    <property type="entry name" value="Winged helix-like DNA-binding domain superfamily/Winged helix DNA-binding domain"/>
    <property type="match status" value="1"/>
</dbReference>
<dbReference type="InterPro" id="IPR046531">
    <property type="entry name" value="DUF6596"/>
</dbReference>
<organism evidence="5 6">
    <name type="scientific">Photobacterium halotolerans</name>
    <dbReference type="NCBI Taxonomy" id="265726"/>
    <lineage>
        <taxon>Bacteria</taxon>
        <taxon>Pseudomonadati</taxon>
        <taxon>Pseudomonadota</taxon>
        <taxon>Gammaproteobacteria</taxon>
        <taxon>Vibrionales</taxon>
        <taxon>Vibrionaceae</taxon>
        <taxon>Photobacterium</taxon>
    </lineage>
</organism>
<feature type="domain" description="DUF6596" evidence="4">
    <location>
        <begin position="194"/>
        <end position="293"/>
    </location>
</feature>
<reference evidence="5 6" key="1">
    <citation type="submission" date="2014-12" db="EMBL/GenBank/DDBJ databases">
        <title>Mercury Reductase activity and rhizosphere competence traits in the genome of root associated Photobacterium halotolerans MELD1.</title>
        <authorList>
            <person name="Mathew D.C."/>
            <person name="Huang C.-C."/>
        </authorList>
    </citation>
    <scope>NUCLEOTIDE SEQUENCE [LARGE SCALE GENOMIC DNA]</scope>
    <source>
        <strain evidence="5 6">MELD1</strain>
    </source>
</reference>
<evidence type="ECO:0000259" key="2">
    <source>
        <dbReference type="Pfam" id="PF04542"/>
    </source>
</evidence>
<accession>A0A0F5VF38</accession>
<dbReference type="InterPro" id="IPR014284">
    <property type="entry name" value="RNA_pol_sigma-70_dom"/>
</dbReference>
<dbReference type="OrthoDB" id="9780299at2"/>
<dbReference type="InterPro" id="IPR013249">
    <property type="entry name" value="RNA_pol_sigma70_r4_t2"/>
</dbReference>
<dbReference type="Pfam" id="PF04542">
    <property type="entry name" value="Sigma70_r2"/>
    <property type="match status" value="1"/>
</dbReference>
<feature type="repeat" description="TPR" evidence="1">
    <location>
        <begin position="376"/>
        <end position="409"/>
    </location>
</feature>
<dbReference type="GO" id="GO:0006352">
    <property type="term" value="P:DNA-templated transcription initiation"/>
    <property type="evidence" value="ECO:0007669"/>
    <property type="project" value="InterPro"/>
</dbReference>
<dbReference type="InterPro" id="IPR007627">
    <property type="entry name" value="RNA_pol_sigma70_r2"/>
</dbReference>
<dbReference type="SUPFAM" id="SSF88659">
    <property type="entry name" value="Sigma3 and sigma4 domains of RNA polymerase sigma factors"/>
    <property type="match status" value="1"/>
</dbReference>
<evidence type="ECO:0000313" key="5">
    <source>
        <dbReference type="EMBL" id="KKD00739.1"/>
    </source>
</evidence>
<dbReference type="STRING" id="265726.KY46_06485"/>
<evidence type="ECO:0000259" key="3">
    <source>
        <dbReference type="Pfam" id="PF08281"/>
    </source>
</evidence>
<dbReference type="Pfam" id="PF20239">
    <property type="entry name" value="DUF6596"/>
    <property type="match status" value="1"/>
</dbReference>
<sequence length="425" mass="47168">MKSPVTSDAVQSEIDHLYRNEARKVYASLIRLLGDFNLAEEALHDAFSTALTQWPKEGIPANPSAWLVSVGRFKAIDHLRRQKRQVEIVSELRDDPNDTSFISNRTESIPEFDEQVIEDDQLRLIFTCCHPAIDAKVQVALTLREVCGLTTEEIASAFLTSPSTMAQRIVRGKAKIREANIPFQIPSETELPDRIESVLSVIYLVYNEGYSASAGEHVTRSDLTAEAIRLARLVRSLLPDAEVSGLLALMLLNESRRGARTDPQGDIVLLEDQDRRLWDTALIQEGIALVQSALETRNIGYYTLQAAISAVHAQAADMASTDWLQIVSLYSLLLQVAPSPVIELNRAVAVAMCDGPQAGIEIVESLLEQKVLQTYHLTYATYGELLSRAGRVQEAVSAFEHALMLTQQAPEQRILKRKLALLTTP</sequence>
<dbReference type="Gene3D" id="1.10.1740.10">
    <property type="match status" value="1"/>
</dbReference>
<dbReference type="InterPro" id="IPR036388">
    <property type="entry name" value="WH-like_DNA-bd_sf"/>
</dbReference>
<keyword evidence="1" id="KW-0802">TPR repeat</keyword>
<comment type="caution">
    <text evidence="5">The sequence shown here is derived from an EMBL/GenBank/DDBJ whole genome shotgun (WGS) entry which is preliminary data.</text>
</comment>
<dbReference type="GO" id="GO:0003677">
    <property type="term" value="F:DNA binding"/>
    <property type="evidence" value="ECO:0007669"/>
    <property type="project" value="InterPro"/>
</dbReference>
<protein>
    <submittedName>
        <fullName evidence="5">RNA polymerase subunit sigma-24</fullName>
    </submittedName>
</protein>
<dbReference type="EMBL" id="JWYV01000003">
    <property type="protein sequence ID" value="KKD00739.1"/>
    <property type="molecule type" value="Genomic_DNA"/>
</dbReference>
<dbReference type="InterPro" id="IPR013324">
    <property type="entry name" value="RNA_pol_sigma_r3/r4-like"/>
</dbReference>
<dbReference type="NCBIfam" id="TIGR02937">
    <property type="entry name" value="sigma70-ECF"/>
    <property type="match status" value="1"/>
</dbReference>
<evidence type="ECO:0000259" key="4">
    <source>
        <dbReference type="Pfam" id="PF20239"/>
    </source>
</evidence>